<reference evidence="9" key="1">
    <citation type="submission" date="2020-11" db="EMBL/GenBank/DDBJ databases">
        <authorList>
            <person name="Tran Van P."/>
        </authorList>
    </citation>
    <scope>NUCLEOTIDE SEQUENCE</scope>
</reference>
<accession>A0A7R9HV82</accession>
<dbReference type="InterPro" id="IPR002159">
    <property type="entry name" value="CD36_fam"/>
</dbReference>
<organism evidence="9">
    <name type="scientific">Timema monikensis</name>
    <dbReference type="NCBI Taxonomy" id="170555"/>
    <lineage>
        <taxon>Eukaryota</taxon>
        <taxon>Metazoa</taxon>
        <taxon>Ecdysozoa</taxon>
        <taxon>Arthropoda</taxon>
        <taxon>Hexapoda</taxon>
        <taxon>Insecta</taxon>
        <taxon>Pterygota</taxon>
        <taxon>Neoptera</taxon>
        <taxon>Polyneoptera</taxon>
        <taxon>Phasmatodea</taxon>
        <taxon>Timematodea</taxon>
        <taxon>Timematoidea</taxon>
        <taxon>Timematidae</taxon>
        <taxon>Timema</taxon>
    </lineage>
</organism>
<evidence type="ECO:0000256" key="4">
    <source>
        <dbReference type="ARBA" id="ARBA00022692"/>
    </source>
</evidence>
<dbReference type="EMBL" id="OB797036">
    <property type="protein sequence ID" value="CAD7434024.1"/>
    <property type="molecule type" value="Genomic_DNA"/>
</dbReference>
<evidence type="ECO:0000256" key="6">
    <source>
        <dbReference type="ARBA" id="ARBA00023136"/>
    </source>
</evidence>
<feature type="transmembrane region" description="Helical" evidence="8">
    <location>
        <begin position="204"/>
        <end position="226"/>
    </location>
</feature>
<evidence type="ECO:0000256" key="2">
    <source>
        <dbReference type="ARBA" id="ARBA00010532"/>
    </source>
</evidence>
<keyword evidence="7" id="KW-0325">Glycoprotein</keyword>
<evidence type="ECO:0000256" key="8">
    <source>
        <dbReference type="SAM" id="Phobius"/>
    </source>
</evidence>
<proteinExistence type="inferred from homology"/>
<comment type="subcellular location">
    <subcellularLocation>
        <location evidence="1">Cell membrane</location>
    </subcellularLocation>
</comment>
<sequence>MNLKEVLACPQLNEGRMQNHLGKILSIPEYDSNTNHPVIDSQVYCDSDALDYSAIEKTGVPMESCARSQSNLVIKNVDAYRGLKKFSNLIIPMFWAEYPCMHSALPIKVVTYGIKHIKSLQIHHLQQIGDGRKITKFELPIGQDYQRFGKLEDNFLSVIVRKAVKDARVRLQVSHKQNDLPNYIFNMLYFTVVILPPLQTWLAFWLILVGCASFLSGLLAIMCNYYKLRNGSTYSSIELIPPFD</sequence>
<dbReference type="AlphaFoldDB" id="A0A7R9HV82"/>
<dbReference type="GO" id="GO:0005886">
    <property type="term" value="C:plasma membrane"/>
    <property type="evidence" value="ECO:0007669"/>
    <property type="project" value="UniProtKB-SubCell"/>
</dbReference>
<protein>
    <submittedName>
        <fullName evidence="9">Uncharacterized protein</fullName>
    </submittedName>
</protein>
<dbReference type="Pfam" id="PF01130">
    <property type="entry name" value="CD36"/>
    <property type="match status" value="1"/>
</dbReference>
<gene>
    <name evidence="9" type="ORF">TMSB3V08_LOCUS10687</name>
</gene>
<comment type="similarity">
    <text evidence="2">Belongs to the CD36 family.</text>
</comment>
<evidence type="ECO:0000313" key="9">
    <source>
        <dbReference type="EMBL" id="CAD7434024.1"/>
    </source>
</evidence>
<keyword evidence="3" id="KW-1003">Cell membrane</keyword>
<name>A0A7R9HV82_9NEOP</name>
<evidence type="ECO:0000256" key="5">
    <source>
        <dbReference type="ARBA" id="ARBA00022989"/>
    </source>
</evidence>
<evidence type="ECO:0000256" key="7">
    <source>
        <dbReference type="ARBA" id="ARBA00023180"/>
    </source>
</evidence>
<keyword evidence="5 8" id="KW-1133">Transmembrane helix</keyword>
<keyword evidence="4 8" id="KW-0812">Transmembrane</keyword>
<evidence type="ECO:0000256" key="1">
    <source>
        <dbReference type="ARBA" id="ARBA00004236"/>
    </source>
</evidence>
<evidence type="ECO:0000256" key="3">
    <source>
        <dbReference type="ARBA" id="ARBA00022475"/>
    </source>
</evidence>
<keyword evidence="6 8" id="KW-0472">Membrane</keyword>